<dbReference type="GO" id="GO:0004813">
    <property type="term" value="F:alanine-tRNA ligase activity"/>
    <property type="evidence" value="ECO:0007669"/>
    <property type="project" value="UniProtKB-UniRule"/>
</dbReference>
<comment type="similarity">
    <text evidence="1 9">Belongs to the class-II aminoacyl-tRNA synthetase family.</text>
</comment>
<evidence type="ECO:0000256" key="9">
    <source>
        <dbReference type="HAMAP-Rule" id="MF_00036"/>
    </source>
</evidence>
<dbReference type="PROSITE" id="PS50860">
    <property type="entry name" value="AA_TRNA_LIGASE_II_ALA"/>
    <property type="match status" value="1"/>
</dbReference>
<keyword evidence="6 9" id="KW-0694">RNA-binding</keyword>
<feature type="binding site" evidence="9">
    <location>
        <position position="552"/>
    </location>
    <ligand>
        <name>Zn(2+)</name>
        <dbReference type="ChEBI" id="CHEBI:29105"/>
    </ligand>
</feature>
<dbReference type="Gene3D" id="3.30.54.20">
    <property type="match status" value="1"/>
</dbReference>
<dbReference type="PANTHER" id="PTHR11777:SF9">
    <property type="entry name" value="ALANINE--TRNA LIGASE, CYTOPLASMIC"/>
    <property type="match status" value="1"/>
</dbReference>
<dbReference type="FunFam" id="3.30.980.10:FF:000004">
    <property type="entry name" value="Alanine--tRNA ligase, cytoplasmic"/>
    <property type="match status" value="1"/>
</dbReference>
<keyword evidence="5 9" id="KW-0067">ATP-binding</keyword>
<evidence type="ECO:0000256" key="2">
    <source>
        <dbReference type="ARBA" id="ARBA00022555"/>
    </source>
</evidence>
<dbReference type="CDD" id="cd00673">
    <property type="entry name" value="AlaRS_core"/>
    <property type="match status" value="1"/>
</dbReference>
<evidence type="ECO:0000256" key="1">
    <source>
        <dbReference type="ARBA" id="ARBA00008226"/>
    </source>
</evidence>
<comment type="subcellular location">
    <subcellularLocation>
        <location evidence="9">Cytoplasm</location>
    </subcellularLocation>
</comment>
<keyword evidence="9" id="KW-0479">Metal-binding</keyword>
<dbReference type="Gene3D" id="3.30.930.10">
    <property type="entry name" value="Bira Bifunctional Protein, Domain 2"/>
    <property type="match status" value="1"/>
</dbReference>
<evidence type="ECO:0000259" key="11">
    <source>
        <dbReference type="PROSITE" id="PS50860"/>
    </source>
</evidence>
<comment type="domain">
    <text evidence="9">Consists of three domains; the N-terminal catalytic domain, the editing domain and the C-terminal C-Ala domain. The editing domain removes incorrectly charged amino acids, while the C-Ala domain, along with tRNA(Ala), serves as a bridge to cooperatively bring together the editing and aminoacylation centers thus stimulating deacylation of misacylated tRNAs.</text>
</comment>
<dbReference type="SUPFAM" id="SSF101353">
    <property type="entry name" value="Putative anticodon-binding domain of alanyl-tRNA synthetase (AlaRS)"/>
    <property type="match status" value="1"/>
</dbReference>
<keyword evidence="7 9" id="KW-0648">Protein biosynthesis</keyword>
<dbReference type="InterPro" id="IPR002318">
    <property type="entry name" value="Ala-tRNA-lgiase_IIc"/>
</dbReference>
<dbReference type="GO" id="GO:0006419">
    <property type="term" value="P:alanyl-tRNA aminoacylation"/>
    <property type="evidence" value="ECO:0007669"/>
    <property type="project" value="UniProtKB-UniRule"/>
</dbReference>
<dbReference type="InterPro" id="IPR045864">
    <property type="entry name" value="aa-tRNA-synth_II/BPL/LPL"/>
</dbReference>
<comment type="catalytic activity">
    <reaction evidence="9">
        <text>tRNA(Ala) + L-alanine + ATP = L-alanyl-tRNA(Ala) + AMP + diphosphate</text>
        <dbReference type="Rhea" id="RHEA:12540"/>
        <dbReference type="Rhea" id="RHEA-COMP:9657"/>
        <dbReference type="Rhea" id="RHEA-COMP:9923"/>
        <dbReference type="ChEBI" id="CHEBI:30616"/>
        <dbReference type="ChEBI" id="CHEBI:33019"/>
        <dbReference type="ChEBI" id="CHEBI:57972"/>
        <dbReference type="ChEBI" id="CHEBI:78442"/>
        <dbReference type="ChEBI" id="CHEBI:78497"/>
        <dbReference type="ChEBI" id="CHEBI:456215"/>
        <dbReference type="EC" id="6.1.1.7"/>
    </reaction>
</comment>
<keyword evidence="4 9" id="KW-0547">Nucleotide-binding</keyword>
<dbReference type="PANTHER" id="PTHR11777">
    <property type="entry name" value="ALANYL-TRNA SYNTHETASE"/>
    <property type="match status" value="1"/>
</dbReference>
<gene>
    <name evidence="9" type="primary">alaS</name>
    <name evidence="12" type="ORF">COV33_01825</name>
</gene>
<dbReference type="SMART" id="SM00863">
    <property type="entry name" value="tRNA_SAD"/>
    <property type="match status" value="1"/>
</dbReference>
<evidence type="ECO:0000256" key="3">
    <source>
        <dbReference type="ARBA" id="ARBA00022598"/>
    </source>
</evidence>
<name>A0A2H0R0M9_9BACT</name>
<accession>A0A2H0R0M9</accession>
<dbReference type="InterPro" id="IPR050058">
    <property type="entry name" value="Ala-tRNA_ligase"/>
</dbReference>
<comment type="caution">
    <text evidence="12">The sequence shown here is derived from an EMBL/GenBank/DDBJ whole genome shotgun (WGS) entry which is preliminary data.</text>
</comment>
<evidence type="ECO:0000256" key="4">
    <source>
        <dbReference type="ARBA" id="ARBA00022741"/>
    </source>
</evidence>
<dbReference type="NCBIfam" id="TIGR00344">
    <property type="entry name" value="alaS"/>
    <property type="match status" value="1"/>
</dbReference>
<dbReference type="SUPFAM" id="SSF55681">
    <property type="entry name" value="Class II aaRS and biotin synthetases"/>
    <property type="match status" value="1"/>
</dbReference>
<comment type="cofactor">
    <cofactor evidence="9">
        <name>Zn(2+)</name>
        <dbReference type="ChEBI" id="CHEBI:29105"/>
    </cofactor>
    <text evidence="9">Binds 1 zinc ion per subunit.</text>
</comment>
<dbReference type="GO" id="GO:0005524">
    <property type="term" value="F:ATP binding"/>
    <property type="evidence" value="ECO:0007669"/>
    <property type="project" value="UniProtKB-UniRule"/>
</dbReference>
<dbReference type="SUPFAM" id="SSF55186">
    <property type="entry name" value="ThrRS/AlaRS common domain"/>
    <property type="match status" value="1"/>
</dbReference>
<dbReference type="InterPro" id="IPR018165">
    <property type="entry name" value="Ala-tRNA-synth_IIc_core"/>
</dbReference>
<organism evidence="12 13">
    <name type="scientific">Candidatus Zambryskibacteria bacterium CG10_big_fil_rev_8_21_14_0_10_34_34</name>
    <dbReference type="NCBI Taxonomy" id="1975114"/>
    <lineage>
        <taxon>Bacteria</taxon>
        <taxon>Candidatus Zambryskiibacteriota</taxon>
    </lineage>
</organism>
<dbReference type="InterPro" id="IPR012947">
    <property type="entry name" value="tRNA_SAD"/>
</dbReference>
<feature type="binding site" evidence="9">
    <location>
        <position position="441"/>
    </location>
    <ligand>
        <name>Zn(2+)</name>
        <dbReference type="ChEBI" id="CHEBI:29105"/>
    </ligand>
</feature>
<feature type="binding site" evidence="9">
    <location>
        <position position="548"/>
    </location>
    <ligand>
        <name>Zn(2+)</name>
        <dbReference type="ChEBI" id="CHEBI:29105"/>
    </ligand>
</feature>
<dbReference type="EMBL" id="PCXM01000031">
    <property type="protein sequence ID" value="PIR40063.1"/>
    <property type="molecule type" value="Genomic_DNA"/>
</dbReference>
<dbReference type="NCBIfam" id="NF002436">
    <property type="entry name" value="PRK01584.1"/>
    <property type="match status" value="1"/>
</dbReference>
<keyword evidence="9" id="KW-0862">Zinc</keyword>
<dbReference type="Proteomes" id="UP000230828">
    <property type="component" value="Unassembled WGS sequence"/>
</dbReference>
<evidence type="ECO:0000256" key="6">
    <source>
        <dbReference type="ARBA" id="ARBA00022884"/>
    </source>
</evidence>
<dbReference type="AlphaFoldDB" id="A0A2H0R0M9"/>
<dbReference type="GO" id="GO:0005737">
    <property type="term" value="C:cytoplasm"/>
    <property type="evidence" value="ECO:0007669"/>
    <property type="project" value="UniProtKB-SubCell"/>
</dbReference>
<dbReference type="InterPro" id="IPR018163">
    <property type="entry name" value="Thr/Ala-tRNA-synth_IIc_edit"/>
</dbReference>
<evidence type="ECO:0000256" key="8">
    <source>
        <dbReference type="ARBA" id="ARBA00023146"/>
    </source>
</evidence>
<dbReference type="Pfam" id="PF07973">
    <property type="entry name" value="tRNA_SAD"/>
    <property type="match status" value="1"/>
</dbReference>
<dbReference type="GO" id="GO:0008270">
    <property type="term" value="F:zinc ion binding"/>
    <property type="evidence" value="ECO:0007669"/>
    <property type="project" value="UniProtKB-UniRule"/>
</dbReference>
<keyword evidence="3 9" id="KW-0436">Ligase</keyword>
<feature type="region of interest" description="Disordered" evidence="10">
    <location>
        <begin position="554"/>
        <end position="575"/>
    </location>
</feature>
<protein>
    <recommendedName>
        <fullName evidence="9">Alanine--tRNA ligase</fullName>
        <ecNumber evidence="9">6.1.1.7</ecNumber>
    </recommendedName>
    <alternativeName>
        <fullName evidence="9">Alanyl-tRNA synthetase</fullName>
        <shortName evidence="9">AlaRS</shortName>
    </alternativeName>
</protein>
<dbReference type="Gene3D" id="3.30.980.10">
    <property type="entry name" value="Threonyl-trna Synthetase, Chain A, domain 2"/>
    <property type="match status" value="1"/>
</dbReference>
<proteinExistence type="inferred from homology"/>
<dbReference type="InterPro" id="IPR018164">
    <property type="entry name" value="Ala-tRNA-synth_IIc_N"/>
</dbReference>
<keyword evidence="8 9" id="KW-0030">Aminoacyl-tRNA synthetase</keyword>
<keyword evidence="2 9" id="KW-0820">tRNA-binding</keyword>
<dbReference type="Pfam" id="PF01411">
    <property type="entry name" value="tRNA-synt_2c"/>
    <property type="match status" value="1"/>
</dbReference>
<dbReference type="PRINTS" id="PR00980">
    <property type="entry name" value="TRNASYNTHALA"/>
</dbReference>
<keyword evidence="9" id="KW-0963">Cytoplasm</keyword>
<dbReference type="GO" id="GO:0002161">
    <property type="term" value="F:aminoacyl-tRNA deacylase activity"/>
    <property type="evidence" value="ECO:0007669"/>
    <property type="project" value="TreeGrafter"/>
</dbReference>
<evidence type="ECO:0000313" key="12">
    <source>
        <dbReference type="EMBL" id="PIR40063.1"/>
    </source>
</evidence>
<reference evidence="12 13" key="1">
    <citation type="submission" date="2017-09" db="EMBL/GenBank/DDBJ databases">
        <title>Depth-based differentiation of microbial function through sediment-hosted aquifers and enrichment of novel symbionts in the deep terrestrial subsurface.</title>
        <authorList>
            <person name="Probst A.J."/>
            <person name="Ladd B."/>
            <person name="Jarett J.K."/>
            <person name="Geller-Mcgrath D.E."/>
            <person name="Sieber C.M."/>
            <person name="Emerson J.B."/>
            <person name="Anantharaman K."/>
            <person name="Thomas B.C."/>
            <person name="Malmstrom R."/>
            <person name="Stieglmeier M."/>
            <person name="Klingl A."/>
            <person name="Woyke T."/>
            <person name="Ryan C.M."/>
            <person name="Banfield J.F."/>
        </authorList>
    </citation>
    <scope>NUCLEOTIDE SEQUENCE [LARGE SCALE GENOMIC DNA]</scope>
    <source>
        <strain evidence="12">CG10_big_fil_rev_8_21_14_0_10_34_34</strain>
    </source>
</reference>
<evidence type="ECO:0000256" key="7">
    <source>
        <dbReference type="ARBA" id="ARBA00022917"/>
    </source>
</evidence>
<dbReference type="InterPro" id="IPR023033">
    <property type="entry name" value="Ala_tRNA_ligase_euk/bac"/>
</dbReference>
<feature type="binding site" evidence="9">
    <location>
        <position position="445"/>
    </location>
    <ligand>
        <name>Zn(2+)</name>
        <dbReference type="ChEBI" id="CHEBI:29105"/>
    </ligand>
</feature>
<feature type="domain" description="Alanyl-transfer RNA synthetases family profile" evidence="11">
    <location>
        <begin position="1"/>
        <end position="591"/>
    </location>
</feature>
<dbReference type="HAMAP" id="MF_00036_B">
    <property type="entry name" value="Ala_tRNA_synth_B"/>
    <property type="match status" value="1"/>
</dbReference>
<evidence type="ECO:0000313" key="13">
    <source>
        <dbReference type="Proteomes" id="UP000230828"/>
    </source>
</evidence>
<sequence>MTSGEIRKKYLEFFESKGHRVIPSASLIPENDPSVLFTTAGMHPLVPYLLGEKHPSGNRLVDVQKCIRTGDIEEVGDANHHTFFEMLGNWSLGDYFKKEAIEYSFEFLTSKEWLGLDKNRLSVSVFEGDSDAPFDDEAFEKWKSLGISEKRIAKLPKKNNWWGPAGEIGPCGPDTEMFYWIGDPEKTPESFNDDNPEWLEIWNDVFMQYNKTAEGNFVPLTQKNVDTGMGLERTLAVMNSLDDNYKTDLFCPIIEKIENLSTKKYDGENIKAMRIIADHLKATTFILGDEKGIAPGNTGQGYVLRRLIRRAIRYGKQISLKSFTKQISEVVVTMYKDVYPELSKNKDFIFNNLNQEEEKFEKTLENGLKEFEKGTNPFVLFTSYGFPFELTKELAKEKGIEIDENKFNEELKKHQDLSRTSSAGMFKGGLSDAGEETKKLHTATHLLRQALEIVLGESIRQKGSNINSERLRFDFGFSRKMADEEKQKVETLVNQKISENLPVNKVIMKKEEAEKTGAVHAFGDKYGDEVSIYYIGKSLDKAWSKEFCGGPHAENTGDLASIEGPEENPRDKERKRIFKITKEEAVSLGVRRIKAVLE</sequence>
<evidence type="ECO:0000256" key="10">
    <source>
        <dbReference type="SAM" id="MobiDB-lite"/>
    </source>
</evidence>
<dbReference type="InterPro" id="IPR018162">
    <property type="entry name" value="Ala-tRNA-ligase_IIc_anticod-bd"/>
</dbReference>
<dbReference type="EC" id="6.1.1.7" evidence="9"/>
<evidence type="ECO:0000256" key="5">
    <source>
        <dbReference type="ARBA" id="ARBA00022840"/>
    </source>
</evidence>
<comment type="function">
    <text evidence="9">Catalyzes the attachment of alanine to tRNA(Ala) in a two-step reaction: alanine is first activated by ATP to form Ala-AMP and then transferred to the acceptor end of tRNA(Ala). Also edits incorrectly charged Ser-tRNA(Ala) and Gly-tRNA(Ala) via its editing domain.</text>
</comment>
<dbReference type="GO" id="GO:0000049">
    <property type="term" value="F:tRNA binding"/>
    <property type="evidence" value="ECO:0007669"/>
    <property type="project" value="UniProtKB-KW"/>
</dbReference>